<feature type="compositionally biased region" description="Low complexity" evidence="8">
    <location>
        <begin position="352"/>
        <end position="361"/>
    </location>
</feature>
<evidence type="ECO:0000313" key="10">
    <source>
        <dbReference type="EMBL" id="THH05921.1"/>
    </source>
</evidence>
<dbReference type="EC" id="1.14.15.7" evidence="5"/>
<dbReference type="Proteomes" id="UP000308199">
    <property type="component" value="Unassembled WGS sequence"/>
</dbReference>
<reference evidence="10 11" key="1">
    <citation type="submission" date="2019-02" db="EMBL/GenBank/DDBJ databases">
        <title>Genome sequencing of the rare red list fungi Phellinidium pouzarii.</title>
        <authorList>
            <person name="Buettner E."/>
            <person name="Kellner H."/>
        </authorList>
    </citation>
    <scope>NUCLEOTIDE SEQUENCE [LARGE SCALE GENOMIC DNA]</scope>
    <source>
        <strain evidence="10 11">DSM 108285</strain>
    </source>
</reference>
<dbReference type="CDD" id="cd00680">
    <property type="entry name" value="RHO_alpha_C"/>
    <property type="match status" value="1"/>
</dbReference>
<proteinExistence type="inferred from homology"/>
<dbReference type="InterPro" id="IPR001663">
    <property type="entry name" value="Rng_hydr_dOase-A"/>
</dbReference>
<dbReference type="Pfam" id="PF00848">
    <property type="entry name" value="Ring_hydroxyl_A"/>
    <property type="match status" value="1"/>
</dbReference>
<dbReference type="EMBL" id="SGPK01000228">
    <property type="protein sequence ID" value="THH05921.1"/>
    <property type="molecule type" value="Genomic_DNA"/>
</dbReference>
<keyword evidence="11" id="KW-1185">Reference proteome</keyword>
<dbReference type="PANTHER" id="PTHR43756">
    <property type="entry name" value="CHOLINE MONOOXYGENASE, CHLOROPLASTIC"/>
    <property type="match status" value="1"/>
</dbReference>
<dbReference type="GO" id="GO:0051537">
    <property type="term" value="F:2 iron, 2 sulfur cluster binding"/>
    <property type="evidence" value="ECO:0007669"/>
    <property type="project" value="InterPro"/>
</dbReference>
<dbReference type="InterPro" id="IPR036922">
    <property type="entry name" value="Rieske_2Fe-2S_sf"/>
</dbReference>
<comment type="catalytic activity">
    <reaction evidence="7">
        <text>choline + 2 reduced [2Fe-2S]-[ferredoxin] + O2 + 2 H(+) = betaine aldehyde hydrate + 2 oxidized [2Fe-2S]-[ferredoxin] + H2O</text>
        <dbReference type="Rhea" id="RHEA:17769"/>
        <dbReference type="Rhea" id="RHEA-COMP:10000"/>
        <dbReference type="Rhea" id="RHEA-COMP:10001"/>
        <dbReference type="ChEBI" id="CHEBI:15354"/>
        <dbReference type="ChEBI" id="CHEBI:15377"/>
        <dbReference type="ChEBI" id="CHEBI:15378"/>
        <dbReference type="ChEBI" id="CHEBI:15379"/>
        <dbReference type="ChEBI" id="CHEBI:15870"/>
        <dbReference type="ChEBI" id="CHEBI:33737"/>
        <dbReference type="ChEBI" id="CHEBI:33738"/>
        <dbReference type="EC" id="1.14.15.7"/>
    </reaction>
</comment>
<comment type="caution">
    <text evidence="10">The sequence shown here is derived from an EMBL/GenBank/DDBJ whole genome shotgun (WGS) entry which is preliminary data.</text>
</comment>
<dbReference type="OrthoDB" id="426882at2759"/>
<feature type="region of interest" description="Disordered" evidence="8">
    <location>
        <begin position="340"/>
        <end position="361"/>
    </location>
</feature>
<organism evidence="10 11">
    <name type="scientific">Phellinidium pouzarii</name>
    <dbReference type="NCBI Taxonomy" id="167371"/>
    <lineage>
        <taxon>Eukaryota</taxon>
        <taxon>Fungi</taxon>
        <taxon>Dikarya</taxon>
        <taxon>Basidiomycota</taxon>
        <taxon>Agaricomycotina</taxon>
        <taxon>Agaricomycetes</taxon>
        <taxon>Hymenochaetales</taxon>
        <taxon>Hymenochaetaceae</taxon>
        <taxon>Phellinidium</taxon>
    </lineage>
</organism>
<dbReference type="SUPFAM" id="SSF50022">
    <property type="entry name" value="ISP domain"/>
    <property type="match status" value="1"/>
</dbReference>
<evidence type="ECO:0000256" key="3">
    <source>
        <dbReference type="ARBA" id="ARBA00004866"/>
    </source>
</evidence>
<dbReference type="GO" id="GO:0005506">
    <property type="term" value="F:iron ion binding"/>
    <property type="evidence" value="ECO:0007669"/>
    <property type="project" value="InterPro"/>
</dbReference>
<comment type="pathway">
    <text evidence="3">Amine and polyamine biosynthesis; betaine biosynthesis via choline pathway; betaine aldehyde from choline (monooxygenase route): step 1/1.</text>
</comment>
<dbReference type="AlphaFoldDB" id="A0A4S4L4W6"/>
<dbReference type="InterPro" id="IPR015879">
    <property type="entry name" value="Ring_hydroxy_dOase_asu_C_dom"/>
</dbReference>
<comment type="function">
    <text evidence="2">Catalyzes the first step of the osmoprotectant glycine betaine synthesis.</text>
</comment>
<dbReference type="UniPathway" id="UPA00529">
    <property type="reaction ID" value="UER00430"/>
</dbReference>
<evidence type="ECO:0000259" key="9">
    <source>
        <dbReference type="Pfam" id="PF00848"/>
    </source>
</evidence>
<evidence type="ECO:0000313" key="11">
    <source>
        <dbReference type="Proteomes" id="UP000308199"/>
    </source>
</evidence>
<evidence type="ECO:0000256" key="2">
    <source>
        <dbReference type="ARBA" id="ARBA00002149"/>
    </source>
</evidence>
<evidence type="ECO:0000256" key="6">
    <source>
        <dbReference type="ARBA" id="ARBA00014931"/>
    </source>
</evidence>
<evidence type="ECO:0000256" key="8">
    <source>
        <dbReference type="SAM" id="MobiDB-lite"/>
    </source>
</evidence>
<feature type="domain" description="Aromatic-ring-hydroxylating dioxygenase alpha subunit C-terminal" evidence="9">
    <location>
        <begin position="156"/>
        <end position="333"/>
    </location>
</feature>
<comment type="cofactor">
    <cofactor evidence="1">
        <name>Fe cation</name>
        <dbReference type="ChEBI" id="CHEBI:24875"/>
    </cofactor>
</comment>
<comment type="similarity">
    <text evidence="4">Belongs to the choline monooxygenase family.</text>
</comment>
<dbReference type="PANTHER" id="PTHR43756:SF5">
    <property type="entry name" value="CHOLINE MONOOXYGENASE, CHLOROPLASTIC"/>
    <property type="match status" value="1"/>
</dbReference>
<dbReference type="GO" id="GO:0019133">
    <property type="term" value="F:choline monooxygenase activity"/>
    <property type="evidence" value="ECO:0007669"/>
    <property type="project" value="UniProtKB-EC"/>
</dbReference>
<dbReference type="SUPFAM" id="SSF55961">
    <property type="entry name" value="Bet v1-like"/>
    <property type="match status" value="1"/>
</dbReference>
<dbReference type="GO" id="GO:0019285">
    <property type="term" value="P:glycine betaine biosynthetic process from choline"/>
    <property type="evidence" value="ECO:0007669"/>
    <property type="project" value="UniProtKB-UniPathway"/>
</dbReference>
<evidence type="ECO:0000256" key="5">
    <source>
        <dbReference type="ARBA" id="ARBA00012763"/>
    </source>
</evidence>
<protein>
    <recommendedName>
        <fullName evidence="6">Choline monooxygenase, chloroplastic</fullName>
        <ecNumber evidence="5">1.14.15.7</ecNumber>
    </recommendedName>
</protein>
<evidence type="ECO:0000256" key="1">
    <source>
        <dbReference type="ARBA" id="ARBA00001962"/>
    </source>
</evidence>
<name>A0A4S4L4W6_9AGAM</name>
<evidence type="ECO:0000256" key="4">
    <source>
        <dbReference type="ARBA" id="ARBA00010848"/>
    </source>
</evidence>
<evidence type="ECO:0000256" key="7">
    <source>
        <dbReference type="ARBA" id="ARBA00049097"/>
    </source>
</evidence>
<sequence length="378" mass="43359">MAPVALDVAHKLEETFQPSVLTAKAKLPSLTESYKTLPAQWMRDESIFELEKRAIFSKVWLLTSHTCHFSKPGDYISGNYVFSYFIIRDRDDNYQAFHNFDEVEGFDKAANGLFKIHTHVTPQGFIFLNFDASPNPVPFEEHFAQLPAEWKDTDFSEYEPYYNRQALGNFNWKVMTDGYQECYHCPIAHPGFADSLDLKNYQVEPLTNSARHSAPKKSNPEEMQRFTFVFPTNGVTVTPEMWYIMRTVPLSATTTRMEFDVRAIITVFSRKGVSQDVLLENREFFTQVQKEDFDLCEGVQRGLNAGVYSTGVLHPKEENGVLYYQSRVLHYCESHLEAERRTGKEIHPSRPSQEASSDSCSASRICSELDEGKGTLAW</sequence>
<accession>A0A4S4L4W6</accession>
<dbReference type="Gene3D" id="3.90.380.10">
    <property type="entry name" value="Naphthalene 1,2-dioxygenase Alpha Subunit, Chain A, domain 1"/>
    <property type="match status" value="1"/>
</dbReference>
<gene>
    <name evidence="10" type="ORF">EW145_g4449</name>
</gene>